<sequence>MIDANTLCFPNNVVDFLAIALEGIDPDSRIKKRPIADTDDTQTIAVFPVAWSPNNDSMEMQGRRNEPTLQRYVIMAQSFIADMDEERGIRAHSLLAARVRHTLYRGEAVALNLPTLKVTFEDTAGSVEERVARWGITGQDYMNNQVPSTGKNLFLSTTEIFVETEFV</sequence>
<proteinExistence type="predicted"/>
<gene>
    <name evidence="1" type="primary">16</name>
    <name evidence="1" type="ORF">SEA_JUMBO_16</name>
</gene>
<accession>A0A1B3B0L2</accession>
<dbReference type="GeneID" id="29067911"/>
<reference evidence="2" key="1">
    <citation type="submission" date="2016-07" db="EMBL/GenBank/DDBJ databases">
        <authorList>
            <person name="Florea S."/>
            <person name="Webb J.S."/>
            <person name="Jaromczyk J."/>
            <person name="Schardl C.L."/>
        </authorList>
    </citation>
    <scope>NUCLEOTIDE SEQUENCE [LARGE SCALE GENOMIC DNA]</scope>
</reference>
<dbReference type="KEGG" id="vg:29067911"/>
<name>A0A1B3B0L2_9CAUD</name>
<keyword evidence="2" id="KW-1185">Reference proteome</keyword>
<protein>
    <submittedName>
        <fullName evidence="1">Uncharacterized protein</fullName>
    </submittedName>
</protein>
<dbReference type="OrthoDB" id="12832at10239"/>
<dbReference type="EMBL" id="KX557281">
    <property type="protein sequence ID" value="AOE44529.1"/>
    <property type="molecule type" value="Genomic_DNA"/>
</dbReference>
<dbReference type="Proteomes" id="UP000203357">
    <property type="component" value="Segment"/>
</dbReference>
<evidence type="ECO:0000313" key="1">
    <source>
        <dbReference type="EMBL" id="AOE44529.1"/>
    </source>
</evidence>
<evidence type="ECO:0000313" key="2">
    <source>
        <dbReference type="Proteomes" id="UP000203357"/>
    </source>
</evidence>
<organism evidence="1 2">
    <name type="scientific">Gordonia phage Jumbo</name>
    <dbReference type="NCBI Taxonomy" id="1887650"/>
    <lineage>
        <taxon>Viruses</taxon>
        <taxon>Duplodnaviria</taxon>
        <taxon>Heunggongvirae</taxon>
        <taxon>Uroviricota</taxon>
        <taxon>Caudoviricetes</taxon>
        <taxon>Gorjumvirus</taxon>
        <taxon>Gorjumvirus jumbo</taxon>
    </lineage>
</organism>
<dbReference type="RefSeq" id="YP_009290981.1">
    <property type="nucleotide sequence ID" value="NC_031109.1"/>
</dbReference>